<evidence type="ECO:0000313" key="1">
    <source>
        <dbReference type="EMBL" id="PWW82358.1"/>
    </source>
</evidence>
<reference evidence="2" key="1">
    <citation type="submission" date="2017-10" db="EMBL/GenBank/DDBJ databases">
        <authorList>
            <person name="Gaisin V.A."/>
            <person name="Rysina M.S."/>
            <person name="Grouzdev D.S."/>
        </authorList>
    </citation>
    <scope>NUCLEOTIDE SEQUENCE [LARGE SCALE GENOMIC DNA]</scope>
    <source>
        <strain evidence="2">V1</strain>
    </source>
</reference>
<comment type="caution">
    <text evidence="1">The sequence shown here is derived from an EMBL/GenBank/DDBJ whole genome shotgun (WGS) entry which is preliminary data.</text>
</comment>
<keyword evidence="2" id="KW-1185">Reference proteome</keyword>
<dbReference type="Proteomes" id="UP000246278">
    <property type="component" value="Unassembled WGS sequence"/>
</dbReference>
<organism evidence="1 2">
    <name type="scientific">Prosthecochloris marina</name>
    <dbReference type="NCBI Taxonomy" id="2017681"/>
    <lineage>
        <taxon>Bacteria</taxon>
        <taxon>Pseudomonadati</taxon>
        <taxon>Chlorobiota</taxon>
        <taxon>Chlorobiia</taxon>
        <taxon>Chlorobiales</taxon>
        <taxon>Chlorobiaceae</taxon>
        <taxon>Prosthecochloris</taxon>
    </lineage>
</organism>
<dbReference type="AlphaFoldDB" id="A0A317T6W3"/>
<accession>A0A317T6W3</accession>
<proteinExistence type="predicted"/>
<gene>
    <name evidence="1" type="ORF">CR164_04965</name>
</gene>
<evidence type="ECO:0000313" key="2">
    <source>
        <dbReference type="Proteomes" id="UP000246278"/>
    </source>
</evidence>
<protein>
    <submittedName>
        <fullName evidence="1">Uncharacterized protein</fullName>
    </submittedName>
</protein>
<name>A0A317T6W3_9CHLB</name>
<sequence length="79" mass="8959">MRSIAGKSDLSRVFQAVEKPNYQEATRGYSLLKSIEYFDNLTAKTNVRDISGQALLRVRQNCKETLRLDCMLTNCSLGK</sequence>
<dbReference type="EMBL" id="PDNZ01000003">
    <property type="protein sequence ID" value="PWW82358.1"/>
    <property type="molecule type" value="Genomic_DNA"/>
</dbReference>